<protein>
    <submittedName>
        <fullName evidence="2">Trehalose 6-phosphate synthase</fullName>
    </submittedName>
</protein>
<name>A0A562WD90_9ACTN</name>
<dbReference type="Gene3D" id="3.40.50.2000">
    <property type="entry name" value="Glycogen Phosphorylase B"/>
    <property type="match status" value="2"/>
</dbReference>
<keyword evidence="3" id="KW-1185">Reference proteome</keyword>
<dbReference type="AlphaFoldDB" id="A0A562WD90"/>
<organism evidence="2 3">
    <name type="scientific">Micromonospora sagamiensis</name>
    <dbReference type="NCBI Taxonomy" id="47875"/>
    <lineage>
        <taxon>Bacteria</taxon>
        <taxon>Bacillati</taxon>
        <taxon>Actinomycetota</taxon>
        <taxon>Actinomycetes</taxon>
        <taxon>Micromonosporales</taxon>
        <taxon>Micromonosporaceae</taxon>
        <taxon>Micromonospora</taxon>
    </lineage>
</organism>
<gene>
    <name evidence="2" type="ORF">JD81_01588</name>
</gene>
<reference evidence="2 3" key="1">
    <citation type="submission" date="2019-07" db="EMBL/GenBank/DDBJ databases">
        <title>R&amp;d 2014.</title>
        <authorList>
            <person name="Klenk H.-P."/>
        </authorList>
    </citation>
    <scope>NUCLEOTIDE SEQUENCE [LARGE SCALE GENOMIC DNA]</scope>
    <source>
        <strain evidence="2 3">DSM 43912</strain>
    </source>
</reference>
<dbReference type="GO" id="GO:0003825">
    <property type="term" value="F:alpha,alpha-trehalose-phosphate synthase (UDP-forming) activity"/>
    <property type="evidence" value="ECO:0007669"/>
    <property type="project" value="TreeGrafter"/>
</dbReference>
<sequence length="109" mass="11777">MAVTPLRDGMNLVAKEYVAARVDDSGALLLSEFAGAAAEMPEAYLVNPHDLEGLKQGLLAALQADPADAAARMRAMRAHLHRYDIRSWVRSYLSTLDGTGSVPHELTTD</sequence>
<dbReference type="GO" id="GO:0005992">
    <property type="term" value="P:trehalose biosynthetic process"/>
    <property type="evidence" value="ECO:0007669"/>
    <property type="project" value="InterPro"/>
</dbReference>
<evidence type="ECO:0000313" key="2">
    <source>
        <dbReference type="EMBL" id="TWJ28085.1"/>
    </source>
</evidence>
<dbReference type="Pfam" id="PF00982">
    <property type="entry name" value="Glyco_transf_20"/>
    <property type="match status" value="1"/>
</dbReference>
<dbReference type="EMBL" id="VLLP01000001">
    <property type="protein sequence ID" value="TWJ28085.1"/>
    <property type="molecule type" value="Genomic_DNA"/>
</dbReference>
<dbReference type="PANTHER" id="PTHR10788:SF106">
    <property type="entry name" value="BCDNA.GH08860"/>
    <property type="match status" value="1"/>
</dbReference>
<proteinExistence type="inferred from homology"/>
<dbReference type="InterPro" id="IPR001830">
    <property type="entry name" value="Glyco_trans_20"/>
</dbReference>
<comment type="similarity">
    <text evidence="1">Belongs to the glycosyltransferase 20 family.</text>
</comment>
<dbReference type="Proteomes" id="UP000319728">
    <property type="component" value="Unassembled WGS sequence"/>
</dbReference>
<evidence type="ECO:0000256" key="1">
    <source>
        <dbReference type="ARBA" id="ARBA00008799"/>
    </source>
</evidence>
<accession>A0A562WD90</accession>
<dbReference type="PANTHER" id="PTHR10788">
    <property type="entry name" value="TREHALOSE-6-PHOSPHATE SYNTHASE"/>
    <property type="match status" value="1"/>
</dbReference>
<comment type="caution">
    <text evidence="2">The sequence shown here is derived from an EMBL/GenBank/DDBJ whole genome shotgun (WGS) entry which is preliminary data.</text>
</comment>
<evidence type="ECO:0000313" key="3">
    <source>
        <dbReference type="Proteomes" id="UP000319728"/>
    </source>
</evidence>
<dbReference type="SUPFAM" id="SSF53756">
    <property type="entry name" value="UDP-Glycosyltransferase/glycogen phosphorylase"/>
    <property type="match status" value="1"/>
</dbReference>